<reference evidence="2 3" key="1">
    <citation type="submission" date="2018-06" db="EMBL/GenBank/DDBJ databases">
        <title>Genomic Encyclopedia of Archaeal and Bacterial Type Strains, Phase II (KMG-II): from individual species to whole genera.</title>
        <authorList>
            <person name="Goeker M."/>
        </authorList>
    </citation>
    <scope>NUCLEOTIDE SEQUENCE [LARGE SCALE GENOMIC DNA]</scope>
    <source>
        <strain evidence="2 3">DSM 25663</strain>
    </source>
</reference>
<feature type="region of interest" description="Disordered" evidence="1">
    <location>
        <begin position="103"/>
        <end position="129"/>
    </location>
</feature>
<dbReference type="InterPro" id="IPR013325">
    <property type="entry name" value="RNA_pol_sigma_r2"/>
</dbReference>
<name>A0A328YHN0_9FLAO</name>
<dbReference type="EMBL" id="QLSZ01000007">
    <property type="protein sequence ID" value="RAR71492.1"/>
    <property type="molecule type" value="Genomic_DNA"/>
</dbReference>
<organism evidence="2 3">
    <name type="scientific">Flavobacterium aciduliphilum</name>
    <dbReference type="NCBI Taxonomy" id="1101402"/>
    <lineage>
        <taxon>Bacteria</taxon>
        <taxon>Pseudomonadati</taxon>
        <taxon>Bacteroidota</taxon>
        <taxon>Flavobacteriia</taxon>
        <taxon>Flavobacteriales</taxon>
        <taxon>Flavobacteriaceae</taxon>
        <taxon>Flavobacterium</taxon>
    </lineage>
</organism>
<dbReference type="GO" id="GO:0003700">
    <property type="term" value="F:DNA-binding transcription factor activity"/>
    <property type="evidence" value="ECO:0007669"/>
    <property type="project" value="InterPro"/>
</dbReference>
<dbReference type="OrthoDB" id="1163416at2"/>
<comment type="caution">
    <text evidence="2">The sequence shown here is derived from an EMBL/GenBank/DDBJ whole genome shotgun (WGS) entry which is preliminary data.</text>
</comment>
<dbReference type="Proteomes" id="UP000248840">
    <property type="component" value="Unassembled WGS sequence"/>
</dbReference>
<evidence type="ECO:0000313" key="3">
    <source>
        <dbReference type="Proteomes" id="UP000248840"/>
    </source>
</evidence>
<feature type="compositionally biased region" description="Acidic residues" evidence="1">
    <location>
        <begin position="104"/>
        <end position="116"/>
    </location>
</feature>
<evidence type="ECO:0000313" key="2">
    <source>
        <dbReference type="EMBL" id="RAR71492.1"/>
    </source>
</evidence>
<keyword evidence="3" id="KW-1185">Reference proteome</keyword>
<gene>
    <name evidence="2" type="ORF">CLV55_10748</name>
</gene>
<dbReference type="AlphaFoldDB" id="A0A328YHN0"/>
<protein>
    <submittedName>
        <fullName evidence="2">RNA polymerase sigma factor (Sigma-70 family)</fullName>
    </submittedName>
</protein>
<dbReference type="GO" id="GO:0006352">
    <property type="term" value="P:DNA-templated transcription initiation"/>
    <property type="evidence" value="ECO:0007669"/>
    <property type="project" value="InterPro"/>
</dbReference>
<dbReference type="Gene3D" id="1.10.1740.10">
    <property type="match status" value="1"/>
</dbReference>
<dbReference type="SUPFAM" id="SSF88946">
    <property type="entry name" value="Sigma2 domain of RNA polymerase sigma factors"/>
    <property type="match status" value="1"/>
</dbReference>
<accession>A0A328YHN0</accession>
<dbReference type="RefSeq" id="WP_112113340.1">
    <property type="nucleotide sequence ID" value="NZ_QLSZ01000007.1"/>
</dbReference>
<evidence type="ECO:0000256" key="1">
    <source>
        <dbReference type="SAM" id="MobiDB-lite"/>
    </source>
</evidence>
<proteinExistence type="predicted"/>
<sequence length="206" mass="23724">MADKNIFSNLTDQELLVKIKQNSDYLGIVYKRCKTNCLGFMRKMTSGKISDYELEDVFQDANIILYEKIVKGDFVLTASFQTYLNSVCRFQLLNTLEKSKLTTDYEDNSEDDDDENPNGYNSSITDSLDAVDHSNEPQFLAIETALEKMKAAGGHCYELLTLFWYHKKSMNELTTEFGYTNSDTTKNQKAKCQKRLEKIAYNELNQ</sequence>